<organism evidence="2 3">
    <name type="scientific">Tropilaelaps mercedesae</name>
    <dbReference type="NCBI Taxonomy" id="418985"/>
    <lineage>
        <taxon>Eukaryota</taxon>
        <taxon>Metazoa</taxon>
        <taxon>Ecdysozoa</taxon>
        <taxon>Arthropoda</taxon>
        <taxon>Chelicerata</taxon>
        <taxon>Arachnida</taxon>
        <taxon>Acari</taxon>
        <taxon>Parasitiformes</taxon>
        <taxon>Mesostigmata</taxon>
        <taxon>Gamasina</taxon>
        <taxon>Dermanyssoidea</taxon>
        <taxon>Laelapidae</taxon>
        <taxon>Tropilaelaps</taxon>
    </lineage>
</organism>
<reference evidence="2 3" key="1">
    <citation type="journal article" date="2017" name="Gigascience">
        <title>Draft genome of the honey bee ectoparasitic mite, Tropilaelaps mercedesae, is shaped by the parasitic life history.</title>
        <authorList>
            <person name="Dong X."/>
            <person name="Armstrong S.D."/>
            <person name="Xia D."/>
            <person name="Makepeace B.L."/>
            <person name="Darby A.C."/>
            <person name="Kadowaki T."/>
        </authorList>
    </citation>
    <scope>NUCLEOTIDE SEQUENCE [LARGE SCALE GENOMIC DNA]</scope>
    <source>
        <strain evidence="2">Wuxi-XJTLU</strain>
    </source>
</reference>
<keyword evidence="1" id="KW-0732">Signal</keyword>
<evidence type="ECO:0000313" key="3">
    <source>
        <dbReference type="Proteomes" id="UP000192247"/>
    </source>
</evidence>
<proteinExistence type="predicted"/>
<accession>A0A1V9XIS6</accession>
<gene>
    <name evidence="2" type="ORF">BIW11_09723</name>
</gene>
<sequence length="122" mass="13056">MKCLLVTSVVVGASVLFLPICAGSFFGSATEASANEARAGAVGKPYQNAAVNEHGFRQRNVLVAPLSRNSGSVRGMIKMFVSIIIDKYVDKIVEFMMGVIGGQEDLGSSWTKSEYKVDSSLF</sequence>
<dbReference type="Proteomes" id="UP000192247">
    <property type="component" value="Unassembled WGS sequence"/>
</dbReference>
<name>A0A1V9XIS6_9ACAR</name>
<feature type="signal peptide" evidence="1">
    <location>
        <begin position="1"/>
        <end position="23"/>
    </location>
</feature>
<dbReference type="AlphaFoldDB" id="A0A1V9XIS6"/>
<dbReference type="EMBL" id="MNPL01009920">
    <property type="protein sequence ID" value="OQR73450.1"/>
    <property type="molecule type" value="Genomic_DNA"/>
</dbReference>
<evidence type="ECO:0000313" key="2">
    <source>
        <dbReference type="EMBL" id="OQR73450.1"/>
    </source>
</evidence>
<feature type="chain" id="PRO_5013116904" evidence="1">
    <location>
        <begin position="24"/>
        <end position="122"/>
    </location>
</feature>
<evidence type="ECO:0000256" key="1">
    <source>
        <dbReference type="SAM" id="SignalP"/>
    </source>
</evidence>
<comment type="caution">
    <text evidence="2">The sequence shown here is derived from an EMBL/GenBank/DDBJ whole genome shotgun (WGS) entry which is preliminary data.</text>
</comment>
<keyword evidence="3" id="KW-1185">Reference proteome</keyword>
<dbReference type="InParanoid" id="A0A1V9XIS6"/>
<protein>
    <submittedName>
        <fullName evidence="2">Uncharacterized protein</fullName>
    </submittedName>
</protein>